<dbReference type="AlphaFoldDB" id="A0AAV5URB5"/>
<evidence type="ECO:0000313" key="2">
    <source>
        <dbReference type="Proteomes" id="UP001432322"/>
    </source>
</evidence>
<dbReference type="Proteomes" id="UP001432322">
    <property type="component" value="Unassembled WGS sequence"/>
</dbReference>
<comment type="caution">
    <text evidence="1">The sequence shown here is derived from an EMBL/GenBank/DDBJ whole genome shotgun (WGS) entry which is preliminary data.</text>
</comment>
<accession>A0AAV5URB5</accession>
<evidence type="ECO:0000313" key="1">
    <source>
        <dbReference type="EMBL" id="GMT09701.1"/>
    </source>
</evidence>
<reference evidence="1" key="1">
    <citation type="submission" date="2023-10" db="EMBL/GenBank/DDBJ databases">
        <title>Genome assembly of Pristionchus species.</title>
        <authorList>
            <person name="Yoshida K."/>
            <person name="Sommer R.J."/>
        </authorList>
    </citation>
    <scope>NUCLEOTIDE SEQUENCE</scope>
    <source>
        <strain evidence="1">RS5133</strain>
    </source>
</reference>
<protein>
    <submittedName>
        <fullName evidence="1">Uncharacterized protein</fullName>
    </submittedName>
</protein>
<organism evidence="1 2">
    <name type="scientific">Pristionchus fissidentatus</name>
    <dbReference type="NCBI Taxonomy" id="1538716"/>
    <lineage>
        <taxon>Eukaryota</taxon>
        <taxon>Metazoa</taxon>
        <taxon>Ecdysozoa</taxon>
        <taxon>Nematoda</taxon>
        <taxon>Chromadorea</taxon>
        <taxon>Rhabditida</taxon>
        <taxon>Rhabditina</taxon>
        <taxon>Diplogasteromorpha</taxon>
        <taxon>Diplogasteroidea</taxon>
        <taxon>Neodiplogasteridae</taxon>
        <taxon>Pristionchus</taxon>
    </lineage>
</organism>
<proteinExistence type="predicted"/>
<sequence>MATFDVRWKDDIVPMLISIGDSDEEIDMQSIRIQVGEREGPAAALVLLELVNRSVIGKHRRANFSHLYSHFPTQFTVAEAMESLKKNKTAFPSLFHIGSQSTVFVFLGDLSIPTESFSNSLSFVMSLLTLTKLRSPRNLSRFYNFVKVLVSIKGAEVQDSMHSLYSHLSASDS</sequence>
<name>A0AAV5URB5_9BILA</name>
<keyword evidence="2" id="KW-1185">Reference proteome</keyword>
<gene>
    <name evidence="1" type="ORF">PFISCL1PPCAC_998</name>
</gene>
<dbReference type="EMBL" id="BTSY01000001">
    <property type="protein sequence ID" value="GMT09701.1"/>
    <property type="molecule type" value="Genomic_DNA"/>
</dbReference>